<dbReference type="Proteomes" id="UP000292085">
    <property type="component" value="Unassembled WGS sequence"/>
</dbReference>
<keyword evidence="2" id="KW-1133">Transmembrane helix</keyword>
<dbReference type="Pfam" id="PF11739">
    <property type="entry name" value="YdbH-like"/>
    <property type="match status" value="1"/>
</dbReference>
<evidence type="ECO:0000256" key="1">
    <source>
        <dbReference type="SAM" id="MobiDB-lite"/>
    </source>
</evidence>
<organism evidence="3 4">
    <name type="scientific">Sphingomonas populi</name>
    <dbReference type="NCBI Taxonomy" id="2484750"/>
    <lineage>
        <taxon>Bacteria</taxon>
        <taxon>Pseudomonadati</taxon>
        <taxon>Pseudomonadota</taxon>
        <taxon>Alphaproteobacteria</taxon>
        <taxon>Sphingomonadales</taxon>
        <taxon>Sphingomonadaceae</taxon>
        <taxon>Sphingomonas</taxon>
    </lineage>
</organism>
<evidence type="ECO:0000313" key="3">
    <source>
        <dbReference type="EMBL" id="RZF65811.1"/>
    </source>
</evidence>
<feature type="transmembrane region" description="Helical" evidence="2">
    <location>
        <begin position="34"/>
        <end position="51"/>
    </location>
</feature>
<dbReference type="EMBL" id="SGIS01000004">
    <property type="protein sequence ID" value="RZF65811.1"/>
    <property type="molecule type" value="Genomic_DNA"/>
</dbReference>
<evidence type="ECO:0000313" key="4">
    <source>
        <dbReference type="Proteomes" id="UP000292085"/>
    </source>
</evidence>
<reference evidence="3 4" key="1">
    <citation type="submission" date="2019-02" db="EMBL/GenBank/DDBJ databases">
        <authorList>
            <person name="Li Y."/>
        </authorList>
    </citation>
    <scope>NUCLEOTIDE SEQUENCE [LARGE SCALE GENOMIC DNA]</scope>
    <source>
        <strain evidence="3 4">3-7</strain>
    </source>
</reference>
<dbReference type="OrthoDB" id="7597031at2"/>
<accession>A0A4Q6Y0L3</accession>
<gene>
    <name evidence="3" type="ORF">EWE75_03920</name>
</gene>
<keyword evidence="2" id="KW-0812">Transmembrane</keyword>
<evidence type="ECO:0000256" key="2">
    <source>
        <dbReference type="SAM" id="Phobius"/>
    </source>
</evidence>
<dbReference type="InterPro" id="IPR021730">
    <property type="entry name" value="YdbH"/>
</dbReference>
<proteinExistence type="predicted"/>
<protein>
    <submittedName>
        <fullName evidence="3">Uncharacterized protein</fullName>
    </submittedName>
</protein>
<dbReference type="RefSeq" id="WP_130155388.1">
    <property type="nucleotide sequence ID" value="NZ_SGIS01000004.1"/>
</dbReference>
<comment type="caution">
    <text evidence="3">The sequence shown here is derived from an EMBL/GenBank/DDBJ whole genome shotgun (WGS) entry which is preliminary data.</text>
</comment>
<sequence>MSGRAGEGVTEEPSEQPLAEPAPPRIGFARLRRILLVLAIVLLVALVTVWSQRKQIARGYADRFLAAHHVPARYRIADLGFNRQRLTNVVLGDPAHPDLVADWIELDTVVGTGGARVTGVRAGHVRVAARLVDGKLSFGTLDRLIPASGGTAPFALPAIRLDIADARLRLVTPYGVVGAKLSGSGPLDDGFSGKVAAVSDQLASGGCTLTQAELALTLTTLAGQPTIAGPVRAAQGACGGIVAGFPAARITATLGAHLERWSGDVRLAVDSVRGAGARAEAIGGVIGFTGTARGTSGTADLRSGAASLPGATGRGLGFAGRFAVAGARSEVSGTVRGIGITADAALRDRIAAYRTRDASTPIAPILNGLASASEAALRSADVDADVAATLDGATGRVALSRLAAQSASGARLVVSGGKGIAYNWPGGRALINANATLDGGGFPTTRLALTQAQPGAAITGTATLAPYTTGGATLALTPVSFTATPGGNTHVETQVALSGPLSGGRVERLIAPLSLYWNGRDRVIVNPSCTPLAVARLTVSSLTLDPAKLTLCPSGAGLVTLAGGHLGGGARLSATNLRGNIGGAPLTLSATGGSVRLGATGFSLAGVSAKLGPADRQTRLDFAALEGRVTGNALGGSFTGGGGQIANVPLALSGAAGRWRFAAGKLALDGALSVADSNATPRFKPLAAQNVALTLAGGKITTTGTLVEPTKQVKVADVSIVHDLGDASGHADLAVPGITFGKAFQPDALTPLTFGVIADVAGTVKGEGHIRWNKVGVTSDGVFGTAGTDLAAAFGPVTGIAGTIRFTDLLALESAPAQIITVKTINPGVPVNDGTIRLQTLAGARVMVEDGRWPFAGGALVLEPTLLDFSQPVERHMTFRVSSLDAAQFLQQFDFKNLDATGSFDGVLPMIFDESGGRIENGRLTVQDGGGTIAYVGDISQKDLGTWGNFAFQALKSLRYRSLGVVMNGPLAGEMITEVKFAGIAQGKGAKRNFLFDRLQKLPLVFNVTIRAPFRQLIDSAQSFYDPKRLIERNLPALMEQQRKKAAQTPPVQPPAIETVP</sequence>
<dbReference type="AlphaFoldDB" id="A0A4Q6Y0L3"/>
<keyword evidence="4" id="KW-1185">Reference proteome</keyword>
<keyword evidence="2" id="KW-0472">Membrane</keyword>
<feature type="region of interest" description="Disordered" evidence="1">
    <location>
        <begin position="1041"/>
        <end position="1061"/>
    </location>
</feature>
<feature type="region of interest" description="Disordered" evidence="1">
    <location>
        <begin position="1"/>
        <end position="22"/>
    </location>
</feature>
<name>A0A4Q6Y0L3_9SPHN</name>